<dbReference type="Pfam" id="PF07980">
    <property type="entry name" value="SusD_RagB"/>
    <property type="match status" value="1"/>
</dbReference>
<evidence type="ECO:0000256" key="1">
    <source>
        <dbReference type="ARBA" id="ARBA00004442"/>
    </source>
</evidence>
<dbReference type="RefSeq" id="WP_111593016.1">
    <property type="nucleotide sequence ID" value="NZ_QLMA01000005.1"/>
</dbReference>
<feature type="chain" id="PRO_5016245277" evidence="6">
    <location>
        <begin position="26"/>
        <end position="502"/>
    </location>
</feature>
<dbReference type="InterPro" id="IPR012944">
    <property type="entry name" value="SusD_RagB_dom"/>
</dbReference>
<comment type="caution">
    <text evidence="9">The sequence shown here is derived from an EMBL/GenBank/DDBJ whole genome shotgun (WGS) entry which is preliminary data.</text>
</comment>
<evidence type="ECO:0000256" key="6">
    <source>
        <dbReference type="SAM" id="SignalP"/>
    </source>
</evidence>
<comment type="similarity">
    <text evidence="2">Belongs to the SusD family.</text>
</comment>
<evidence type="ECO:0000259" key="7">
    <source>
        <dbReference type="Pfam" id="PF07980"/>
    </source>
</evidence>
<protein>
    <submittedName>
        <fullName evidence="9">SusD-like starch-binding protein associating with outer membrane</fullName>
    </submittedName>
</protein>
<feature type="domain" description="RagB/SusD" evidence="7">
    <location>
        <begin position="356"/>
        <end position="501"/>
    </location>
</feature>
<dbReference type="CDD" id="cd08977">
    <property type="entry name" value="SusD"/>
    <property type="match status" value="1"/>
</dbReference>
<dbReference type="EMBL" id="QLMA01000005">
    <property type="protein sequence ID" value="RAJ79984.1"/>
    <property type="molecule type" value="Genomic_DNA"/>
</dbReference>
<evidence type="ECO:0000256" key="4">
    <source>
        <dbReference type="ARBA" id="ARBA00023136"/>
    </source>
</evidence>
<gene>
    <name evidence="9" type="ORF">CLV59_10590</name>
</gene>
<reference evidence="9 10" key="1">
    <citation type="submission" date="2018-06" db="EMBL/GenBank/DDBJ databases">
        <title>Genomic Encyclopedia of Archaeal and Bacterial Type Strains, Phase II (KMG-II): from individual species to whole genera.</title>
        <authorList>
            <person name="Goeker M."/>
        </authorList>
    </citation>
    <scope>NUCLEOTIDE SEQUENCE [LARGE SCALE GENOMIC DNA]</scope>
    <source>
        <strain evidence="9 10">DSM 29821</strain>
    </source>
</reference>
<evidence type="ECO:0000256" key="2">
    <source>
        <dbReference type="ARBA" id="ARBA00006275"/>
    </source>
</evidence>
<dbReference type="GO" id="GO:0009279">
    <property type="term" value="C:cell outer membrane"/>
    <property type="evidence" value="ECO:0007669"/>
    <property type="project" value="UniProtKB-SubCell"/>
</dbReference>
<dbReference type="InterPro" id="IPR033985">
    <property type="entry name" value="SusD-like_N"/>
</dbReference>
<dbReference type="Gene3D" id="1.25.40.390">
    <property type="match status" value="1"/>
</dbReference>
<keyword evidence="3 6" id="KW-0732">Signal</keyword>
<feature type="signal peptide" evidence="6">
    <location>
        <begin position="1"/>
        <end position="25"/>
    </location>
</feature>
<dbReference type="OrthoDB" id="630434at2"/>
<dbReference type="PROSITE" id="PS51257">
    <property type="entry name" value="PROKAR_LIPOPROTEIN"/>
    <property type="match status" value="1"/>
</dbReference>
<evidence type="ECO:0000256" key="3">
    <source>
        <dbReference type="ARBA" id="ARBA00022729"/>
    </source>
</evidence>
<evidence type="ECO:0000313" key="9">
    <source>
        <dbReference type="EMBL" id="RAJ79984.1"/>
    </source>
</evidence>
<dbReference type="AlphaFoldDB" id="A0A327VYV6"/>
<evidence type="ECO:0000313" key="10">
    <source>
        <dbReference type="Proteomes" id="UP000249819"/>
    </source>
</evidence>
<keyword evidence="4" id="KW-0472">Membrane</keyword>
<dbReference type="SUPFAM" id="SSF48452">
    <property type="entry name" value="TPR-like"/>
    <property type="match status" value="1"/>
</dbReference>
<comment type="subcellular location">
    <subcellularLocation>
        <location evidence="1">Cell outer membrane</location>
    </subcellularLocation>
</comment>
<organism evidence="9 10">
    <name type="scientific">Chitinophaga dinghuensis</name>
    <dbReference type="NCBI Taxonomy" id="1539050"/>
    <lineage>
        <taxon>Bacteria</taxon>
        <taxon>Pseudomonadati</taxon>
        <taxon>Bacteroidota</taxon>
        <taxon>Chitinophagia</taxon>
        <taxon>Chitinophagales</taxon>
        <taxon>Chitinophagaceae</taxon>
        <taxon>Chitinophaga</taxon>
    </lineage>
</organism>
<proteinExistence type="inferred from homology"/>
<accession>A0A327VYV6</accession>
<dbReference type="InterPro" id="IPR011990">
    <property type="entry name" value="TPR-like_helical_dom_sf"/>
</dbReference>
<name>A0A327VYV6_9BACT</name>
<dbReference type="Pfam" id="PF14322">
    <property type="entry name" value="SusD-like_3"/>
    <property type="match status" value="1"/>
</dbReference>
<keyword evidence="5" id="KW-0998">Cell outer membrane</keyword>
<sequence length="502" mass="56119">MKKNRYILTAILSVGLLASCSKSFLDQQPTNQVPEDQVFTTADNVETVINGTWAYAMETFFTYSVPGFTSILRASDAMGDDVAVTTKYGLRDAYTFVEMVDNTKNRVSAYWTILYKVIDNANSIIANVDKATGDDAQKARLKGQAYALRGWCYLTLASFYQFNPIVDPNAKAVPIYLTPTTPTTKGNPRATIKQVYDQAIADLLAAEPLVTGYNRGDASKKYKIDLNVVEGLLARAYLQTQQWTLAQQKAAAARNGYPLMAGADYLKGFSDVSNVEWIWGHPQTPNQSNASYNFHFLDVSDPGSYYYSFMADPFFKNYFDNGDVRTQLFDWDTLPSQEGYLRYKKFRFRDQTALIGDLVLMRTAEMVLIQAEAYARSGDAGNAALKLNELRSARGAYQYVQNTGSLIDTIMIERRKELWGEGFSLSDILRTNGTVVRKAFTSYTGGDSIIQVPRADGTFKAVKAKGHRTLRFPDGTVFTPQSKYYLFAIPLSEVQNNPSLNN</sequence>
<dbReference type="Proteomes" id="UP000249819">
    <property type="component" value="Unassembled WGS sequence"/>
</dbReference>
<keyword evidence="10" id="KW-1185">Reference proteome</keyword>
<evidence type="ECO:0000259" key="8">
    <source>
        <dbReference type="Pfam" id="PF14322"/>
    </source>
</evidence>
<evidence type="ECO:0000256" key="5">
    <source>
        <dbReference type="ARBA" id="ARBA00023237"/>
    </source>
</evidence>
<feature type="domain" description="SusD-like N-terminal" evidence="8">
    <location>
        <begin position="24"/>
        <end position="212"/>
    </location>
</feature>